<organism evidence="2 3">
    <name type="scientific">Vigna mungo</name>
    <name type="common">Black gram</name>
    <name type="synonym">Phaseolus mungo</name>
    <dbReference type="NCBI Taxonomy" id="3915"/>
    <lineage>
        <taxon>Eukaryota</taxon>
        <taxon>Viridiplantae</taxon>
        <taxon>Streptophyta</taxon>
        <taxon>Embryophyta</taxon>
        <taxon>Tracheophyta</taxon>
        <taxon>Spermatophyta</taxon>
        <taxon>Magnoliopsida</taxon>
        <taxon>eudicotyledons</taxon>
        <taxon>Gunneridae</taxon>
        <taxon>Pentapetalae</taxon>
        <taxon>rosids</taxon>
        <taxon>fabids</taxon>
        <taxon>Fabales</taxon>
        <taxon>Fabaceae</taxon>
        <taxon>Papilionoideae</taxon>
        <taxon>50 kb inversion clade</taxon>
        <taxon>NPAAA clade</taxon>
        <taxon>indigoferoid/millettioid clade</taxon>
        <taxon>Phaseoleae</taxon>
        <taxon>Vigna</taxon>
    </lineage>
</organism>
<dbReference type="InterPro" id="IPR041679">
    <property type="entry name" value="DNA2/NAM7-like_C"/>
</dbReference>
<reference evidence="2 3" key="1">
    <citation type="journal article" date="2023" name="Life. Sci Alliance">
        <title>Evolutionary insights into 3D genome organization and epigenetic landscape of Vigna mungo.</title>
        <authorList>
            <person name="Junaid A."/>
            <person name="Singh B."/>
            <person name="Bhatia S."/>
        </authorList>
    </citation>
    <scope>NUCLEOTIDE SEQUENCE [LARGE SCALE GENOMIC DNA]</scope>
    <source>
        <strain evidence="2">Urdbean</strain>
    </source>
</reference>
<evidence type="ECO:0000259" key="1">
    <source>
        <dbReference type="Pfam" id="PF13087"/>
    </source>
</evidence>
<evidence type="ECO:0000313" key="2">
    <source>
        <dbReference type="EMBL" id="WVZ12864.1"/>
    </source>
</evidence>
<dbReference type="Gene3D" id="3.40.50.300">
    <property type="entry name" value="P-loop containing nucleotide triphosphate hydrolases"/>
    <property type="match status" value="1"/>
</dbReference>
<dbReference type="Pfam" id="PF13087">
    <property type="entry name" value="AAA_12"/>
    <property type="match status" value="1"/>
</dbReference>
<dbReference type="InterPro" id="IPR027417">
    <property type="entry name" value="P-loop_NTPase"/>
</dbReference>
<dbReference type="Proteomes" id="UP001374535">
    <property type="component" value="Chromosome 5"/>
</dbReference>
<feature type="domain" description="DNA2/NAM7 helicase-like C-terminal" evidence="1">
    <location>
        <begin position="6"/>
        <end position="70"/>
    </location>
</feature>
<dbReference type="InterPro" id="IPR045055">
    <property type="entry name" value="DNA2/NAM7-like"/>
</dbReference>
<gene>
    <name evidence="2" type="ORF">V8G54_017394</name>
</gene>
<dbReference type="PANTHER" id="PTHR10887:SF522">
    <property type="entry name" value="P-LOOP CONTAINING NUCLEOSIDE TRIPHOSPHATE HYDROLASES SUPERFAMILY PROTEIN"/>
    <property type="match status" value="1"/>
</dbReference>
<evidence type="ECO:0000313" key="3">
    <source>
        <dbReference type="Proteomes" id="UP001374535"/>
    </source>
</evidence>
<dbReference type="AlphaFoldDB" id="A0AAQ3RYP5"/>
<dbReference type="PANTHER" id="PTHR10887">
    <property type="entry name" value="DNA2/NAM7 HELICASE FAMILY"/>
    <property type="match status" value="1"/>
</dbReference>
<keyword evidence="3" id="KW-1185">Reference proteome</keyword>
<protein>
    <recommendedName>
        <fullName evidence="1">DNA2/NAM7 helicase-like C-terminal domain-containing protein</fullName>
    </recommendedName>
</protein>
<name>A0AAQ3RYP5_VIGMU</name>
<dbReference type="EMBL" id="CP144696">
    <property type="protein sequence ID" value="WVZ12864.1"/>
    <property type="molecule type" value="Genomic_DNA"/>
</dbReference>
<proteinExistence type="predicted"/>
<feature type="non-terminal residue" evidence="2">
    <location>
        <position position="1"/>
    </location>
</feature>
<sequence>VFEDQEEVSVGIISPYKAQVYEIQQKVKLYISVSDSHFSISVRSVDGSQGGEEDIIILSTVRSNGSGKVVIFPRYINMHIVKGLFFFYFRYCPWKLGNAATLINSNFVWRELVLDAKERDCFHNADENNKLGLAIEDAILGLELDESQSQFKKLTLVEKSVIASNLSR</sequence>
<accession>A0AAQ3RYP5</accession>